<evidence type="ECO:0000313" key="3">
    <source>
        <dbReference type="Proteomes" id="UP000618952"/>
    </source>
</evidence>
<keyword evidence="1" id="KW-0732">Signal</keyword>
<comment type="caution">
    <text evidence="2">The sequence shown here is derived from an EMBL/GenBank/DDBJ whole genome shotgun (WGS) entry which is preliminary data.</text>
</comment>
<evidence type="ECO:0008006" key="4">
    <source>
        <dbReference type="Google" id="ProtNLM"/>
    </source>
</evidence>
<evidence type="ECO:0000313" key="2">
    <source>
        <dbReference type="EMBL" id="MBC8767366.1"/>
    </source>
</evidence>
<evidence type="ECO:0000256" key="1">
    <source>
        <dbReference type="SAM" id="SignalP"/>
    </source>
</evidence>
<dbReference type="Proteomes" id="UP000618952">
    <property type="component" value="Unassembled WGS sequence"/>
</dbReference>
<reference evidence="2 3" key="1">
    <citation type="submission" date="2020-08" db="EMBL/GenBank/DDBJ databases">
        <title>Arenibacter gaetbuli sp. nov., isolated from a sand dune.</title>
        <authorList>
            <person name="Park S."/>
            <person name="Yoon J.-H."/>
        </authorList>
    </citation>
    <scope>NUCLEOTIDE SEQUENCE [LARGE SCALE GENOMIC DNA]</scope>
    <source>
        <strain evidence="2 3">BSSL-BM3</strain>
    </source>
</reference>
<proteinExistence type="predicted"/>
<feature type="signal peptide" evidence="1">
    <location>
        <begin position="1"/>
        <end position="21"/>
    </location>
</feature>
<dbReference type="PROSITE" id="PS51257">
    <property type="entry name" value="PROKAR_LIPOPROTEIN"/>
    <property type="match status" value="1"/>
</dbReference>
<organism evidence="2 3">
    <name type="scientific">Arenibacter arenosicollis</name>
    <dbReference type="NCBI Taxonomy" id="2762274"/>
    <lineage>
        <taxon>Bacteria</taxon>
        <taxon>Pseudomonadati</taxon>
        <taxon>Bacteroidota</taxon>
        <taxon>Flavobacteriia</taxon>
        <taxon>Flavobacteriales</taxon>
        <taxon>Flavobacteriaceae</taxon>
        <taxon>Arenibacter</taxon>
    </lineage>
</organism>
<keyword evidence="3" id="KW-1185">Reference proteome</keyword>
<sequence length="256" mass="29831">MIKTYLSYLSFVVLMPLIITSCSDSDSLESEKNNEEDVVSIKLLKSVVDNREWTDIDDSIGITYTNNLMQTFDDIGEKQFIEYNSDNKVSNSTNQFDEIKEFFYEKGRLKMISDGDKNDEFTYDQNGNVTSVIETVEGEYNQSTFTTYNYKGDVVTYRIGPENTEHTSVYTFEFDDKINPFYSLWSEFGFFVDLEVYPYDIIPLNFKHNPTKIYEDNELEFEISYTYDNEGYPMSCSYTKYSSTGESNGTVLFTYL</sequence>
<dbReference type="RefSeq" id="WP_187582080.1">
    <property type="nucleotide sequence ID" value="NZ_JACLHY010000003.1"/>
</dbReference>
<accession>A0ABR7QJK5</accession>
<feature type="chain" id="PRO_5046264837" description="DUF4595 domain-containing protein" evidence="1">
    <location>
        <begin position="22"/>
        <end position="256"/>
    </location>
</feature>
<gene>
    <name evidence="2" type="ORF">H4O18_05115</name>
</gene>
<name>A0ABR7QJK5_9FLAO</name>
<dbReference type="EMBL" id="JACLHY010000003">
    <property type="protein sequence ID" value="MBC8767366.1"/>
    <property type="molecule type" value="Genomic_DNA"/>
</dbReference>
<protein>
    <recommendedName>
        <fullName evidence="4">DUF4595 domain-containing protein</fullName>
    </recommendedName>
</protein>